<dbReference type="InterPro" id="IPR011701">
    <property type="entry name" value="MFS"/>
</dbReference>
<keyword evidence="9" id="KW-1185">Reference proteome</keyword>
<name>A0A510E0U1_9CREN</name>
<dbReference type="Proteomes" id="UP000322983">
    <property type="component" value="Chromosome"/>
</dbReference>
<keyword evidence="2 5" id="KW-0812">Transmembrane</keyword>
<keyword evidence="4 5" id="KW-0472">Membrane</keyword>
<dbReference type="GeneID" id="41716740"/>
<evidence type="ECO:0000313" key="8">
    <source>
        <dbReference type="EMBL" id="BBG25728.1"/>
    </source>
</evidence>
<keyword evidence="3 5" id="KW-1133">Transmembrane helix</keyword>
<dbReference type="STRING" id="1294262.GCA_001316085_02711"/>
<dbReference type="PANTHER" id="PTHR23508:SF10">
    <property type="entry name" value="CARBOXYLIC ACID TRANSPORTER PROTEIN HOMOLOG"/>
    <property type="match status" value="1"/>
</dbReference>
<feature type="transmembrane region" description="Helical" evidence="5">
    <location>
        <begin position="339"/>
        <end position="364"/>
    </location>
</feature>
<dbReference type="KEGG" id="step:IC006_0251"/>
<feature type="transmembrane region" description="Helical" evidence="5">
    <location>
        <begin position="370"/>
        <end position="387"/>
    </location>
</feature>
<dbReference type="AlphaFoldDB" id="A0A510E0U1"/>
<evidence type="ECO:0000313" key="10">
    <source>
        <dbReference type="Proteomes" id="UP000325030"/>
    </source>
</evidence>
<evidence type="ECO:0000256" key="5">
    <source>
        <dbReference type="SAM" id="Phobius"/>
    </source>
</evidence>
<evidence type="ECO:0000256" key="3">
    <source>
        <dbReference type="ARBA" id="ARBA00022989"/>
    </source>
</evidence>
<proteinExistence type="predicted"/>
<dbReference type="EMBL" id="AP018930">
    <property type="protein sequence ID" value="BBG25728.1"/>
    <property type="molecule type" value="Genomic_DNA"/>
</dbReference>
<organism evidence="8 10">
    <name type="scientific">Sulfuracidifex tepidarius</name>
    <dbReference type="NCBI Taxonomy" id="1294262"/>
    <lineage>
        <taxon>Archaea</taxon>
        <taxon>Thermoproteota</taxon>
        <taxon>Thermoprotei</taxon>
        <taxon>Sulfolobales</taxon>
        <taxon>Sulfolobaceae</taxon>
        <taxon>Sulfuracidifex</taxon>
    </lineage>
</organism>
<evidence type="ECO:0000313" key="9">
    <source>
        <dbReference type="Proteomes" id="UP000322983"/>
    </source>
</evidence>
<dbReference type="Pfam" id="PF07690">
    <property type="entry name" value="MFS_1"/>
    <property type="match status" value="1"/>
</dbReference>
<gene>
    <name evidence="7" type="ORF">IC006_0251</name>
    <name evidence="8" type="ORF">IC007_0233</name>
</gene>
<dbReference type="GO" id="GO:0005886">
    <property type="term" value="C:plasma membrane"/>
    <property type="evidence" value="ECO:0007669"/>
    <property type="project" value="TreeGrafter"/>
</dbReference>
<feature type="transmembrane region" description="Helical" evidence="5">
    <location>
        <begin position="304"/>
        <end position="327"/>
    </location>
</feature>
<evidence type="ECO:0000259" key="6">
    <source>
        <dbReference type="PROSITE" id="PS50850"/>
    </source>
</evidence>
<dbReference type="RefSeq" id="WP_054846646.1">
    <property type="nucleotide sequence ID" value="NZ_AP018929.1"/>
</dbReference>
<dbReference type="SUPFAM" id="SSF103473">
    <property type="entry name" value="MFS general substrate transporter"/>
    <property type="match status" value="1"/>
</dbReference>
<dbReference type="OrthoDB" id="85689at2157"/>
<dbReference type="Gene3D" id="1.20.1250.20">
    <property type="entry name" value="MFS general substrate transporter like domains"/>
    <property type="match status" value="2"/>
</dbReference>
<dbReference type="GO" id="GO:0046943">
    <property type="term" value="F:carboxylic acid transmembrane transporter activity"/>
    <property type="evidence" value="ECO:0007669"/>
    <property type="project" value="TreeGrafter"/>
</dbReference>
<sequence length="407" mass="43801">MKEKPLVSSLLITFFLGGMELTVSGSFNLLIATSLGYPAGEELILSSYLAGTVIGSFVFGLLVDRLGRKRVLEAGLLIFALASLLISLSNNIMIFLLILLFQGMSIGGDSVAGSVMIVEMISQKLRGKMFVILSTIWFAGDLAASILGLVLLSHFPSYLAWRVAYAIAGVIVIPFALIRFFLRESEVWAERGKERVSLTETKGLILSLTIISSLDSIITYVFPFIVIPDFVGPYLGLNQVEAASFTDEAFIWGTLASIIGGFTVVPLLIDKLSRKRSVILGHGYMALAFLFLVFSIAAKNQMAIFISFGALSLLSPLGLFAVSLLAVEVFPASARGKVNGLISGVSSIVSAVIPPGLFALGFLLGAIPETALMGGLAMVNVLTISLNKITDTRKLRMDEIERMYHEV</sequence>
<feature type="transmembrane region" description="Helical" evidence="5">
    <location>
        <begin position="203"/>
        <end position="227"/>
    </location>
</feature>
<reference evidence="10" key="1">
    <citation type="submission" date="2018-09" db="EMBL/GenBank/DDBJ databases">
        <title>Complete Genome Sequencing of Sulfolobus sp. JCM 16834.</title>
        <authorList>
            <person name="Kato S."/>
            <person name="Itoh T."/>
            <person name="Ohkuma M."/>
        </authorList>
    </citation>
    <scope>NUCLEOTIDE SEQUENCE [LARGE SCALE GENOMIC DNA]</scope>
    <source>
        <strain evidence="10">IC-007</strain>
    </source>
</reference>
<feature type="domain" description="Major facilitator superfamily (MFS) profile" evidence="6">
    <location>
        <begin position="6"/>
        <end position="393"/>
    </location>
</feature>
<dbReference type="InterPro" id="IPR020846">
    <property type="entry name" value="MFS_dom"/>
</dbReference>
<dbReference type="PANTHER" id="PTHR23508">
    <property type="entry name" value="CARBOXYLIC ACID TRANSPORTER PROTEIN HOMOLOG"/>
    <property type="match status" value="1"/>
</dbReference>
<protein>
    <submittedName>
        <fullName evidence="8">Multidrug resistance protein MdtL</fullName>
    </submittedName>
</protein>
<reference evidence="8 9" key="2">
    <citation type="journal article" date="2020" name="Int. J. Syst. Evol. Microbiol.">
        <title>Sulfuracidifex tepidarius gen. nov., sp. nov. and transfer of Sulfolobus metallicus Huber and Stetter 1992 to the genus Sulfuracidifex as Sulfuracidifex metallicus comb. nov.</title>
        <authorList>
            <person name="Itoh T."/>
            <person name="Miura T."/>
            <person name="Sakai H.D."/>
            <person name="Kato S."/>
            <person name="Ohkuma M."/>
            <person name="Takashina T."/>
        </authorList>
    </citation>
    <scope>NUCLEOTIDE SEQUENCE</scope>
    <source>
        <strain evidence="7 9">IC-006</strain>
        <strain evidence="8">IC-007</strain>
    </source>
</reference>
<dbReference type="Proteomes" id="UP000325030">
    <property type="component" value="Chromosome"/>
</dbReference>
<feature type="transmembrane region" description="Helical" evidence="5">
    <location>
        <begin position="249"/>
        <end position="269"/>
    </location>
</feature>
<accession>A0A510DS72</accession>
<dbReference type="CDD" id="cd17316">
    <property type="entry name" value="MFS_SV2_like"/>
    <property type="match status" value="1"/>
</dbReference>
<feature type="transmembrane region" description="Helical" evidence="5">
    <location>
        <begin position="43"/>
        <end position="63"/>
    </location>
</feature>
<feature type="transmembrane region" description="Helical" evidence="5">
    <location>
        <begin position="278"/>
        <end position="298"/>
    </location>
</feature>
<feature type="transmembrane region" description="Helical" evidence="5">
    <location>
        <begin position="159"/>
        <end position="182"/>
    </location>
</feature>
<dbReference type="InterPro" id="IPR036259">
    <property type="entry name" value="MFS_trans_sf"/>
</dbReference>
<dbReference type="PROSITE" id="PS50850">
    <property type="entry name" value="MFS"/>
    <property type="match status" value="1"/>
</dbReference>
<dbReference type="EMBL" id="AP018929">
    <property type="protein sequence ID" value="BBG22967.1"/>
    <property type="molecule type" value="Genomic_DNA"/>
</dbReference>
<feature type="transmembrane region" description="Helical" evidence="5">
    <location>
        <begin position="130"/>
        <end position="153"/>
    </location>
</feature>
<evidence type="ECO:0000313" key="7">
    <source>
        <dbReference type="EMBL" id="BBG22967.1"/>
    </source>
</evidence>
<evidence type="ECO:0000256" key="4">
    <source>
        <dbReference type="ARBA" id="ARBA00023136"/>
    </source>
</evidence>
<accession>A0A510E0U1</accession>
<evidence type="ECO:0000256" key="2">
    <source>
        <dbReference type="ARBA" id="ARBA00022692"/>
    </source>
</evidence>
<comment type="subcellular location">
    <subcellularLocation>
        <location evidence="1">Membrane</location>
        <topology evidence="1">Multi-pass membrane protein</topology>
    </subcellularLocation>
</comment>
<evidence type="ECO:0000256" key="1">
    <source>
        <dbReference type="ARBA" id="ARBA00004141"/>
    </source>
</evidence>